<evidence type="ECO:0000256" key="1">
    <source>
        <dbReference type="ARBA" id="ARBA00004123"/>
    </source>
</evidence>
<name>A0A177WC80_BATDL</name>
<reference evidence="12 13" key="2">
    <citation type="submission" date="2016-05" db="EMBL/GenBank/DDBJ databases">
        <title>Lineage-specific infection strategies underlie the spectrum of fungal disease in amphibians.</title>
        <authorList>
            <person name="Cuomo C.A."/>
            <person name="Farrer R.A."/>
            <person name="James T."/>
            <person name="Longcore J."/>
            <person name="Birren B."/>
        </authorList>
    </citation>
    <scope>NUCLEOTIDE SEQUENCE [LARGE SCALE GENOMIC DNA]</scope>
    <source>
        <strain evidence="12 13">JEL423</strain>
    </source>
</reference>
<feature type="region of interest" description="Disordered" evidence="9">
    <location>
        <begin position="1519"/>
        <end position="1540"/>
    </location>
</feature>
<dbReference type="STRING" id="403673.A0A177WC80"/>
<dbReference type="VEuPathDB" id="FungiDB:BDEG_21072"/>
<evidence type="ECO:0000256" key="3">
    <source>
        <dbReference type="ARBA" id="ARBA00012551"/>
    </source>
</evidence>
<dbReference type="PROSITE" id="PS51194">
    <property type="entry name" value="HELICASE_CTER"/>
    <property type="match status" value="1"/>
</dbReference>
<evidence type="ECO:0000256" key="8">
    <source>
        <dbReference type="ARBA" id="ARBA00023242"/>
    </source>
</evidence>
<dbReference type="Pfam" id="PF04851">
    <property type="entry name" value="ResIII"/>
    <property type="match status" value="1"/>
</dbReference>
<feature type="compositionally biased region" description="Acidic residues" evidence="9">
    <location>
        <begin position="1614"/>
        <end position="1631"/>
    </location>
</feature>
<keyword evidence="4" id="KW-0547">Nucleotide-binding</keyword>
<dbReference type="GO" id="GO:0009378">
    <property type="term" value="F:four-way junction helicase activity"/>
    <property type="evidence" value="ECO:0007669"/>
    <property type="project" value="TreeGrafter"/>
</dbReference>
<dbReference type="PANTHER" id="PTHR14025">
    <property type="entry name" value="FANCONI ANEMIA GROUP M FANCM FAMILY MEMBER"/>
    <property type="match status" value="1"/>
</dbReference>
<keyword evidence="5" id="KW-0378">Hydrolase</keyword>
<dbReference type="InterPro" id="IPR027417">
    <property type="entry name" value="P-loop_NTPase"/>
</dbReference>
<evidence type="ECO:0000259" key="10">
    <source>
        <dbReference type="PROSITE" id="PS51192"/>
    </source>
</evidence>
<keyword evidence="6" id="KW-0347">Helicase</keyword>
<dbReference type="FunFam" id="3.40.50.300:FF:000861">
    <property type="entry name" value="Fanconi anemia, complementation group M"/>
    <property type="match status" value="1"/>
</dbReference>
<dbReference type="Gene3D" id="3.40.50.300">
    <property type="entry name" value="P-loop containing nucleotide triphosphate hydrolases"/>
    <property type="match status" value="2"/>
</dbReference>
<dbReference type="EMBL" id="DS022300">
    <property type="protein sequence ID" value="OAJ36981.1"/>
    <property type="molecule type" value="Genomic_DNA"/>
</dbReference>
<dbReference type="InterPro" id="IPR014001">
    <property type="entry name" value="Helicase_ATP-bd"/>
</dbReference>
<keyword evidence="7" id="KW-0067">ATP-binding</keyword>
<dbReference type="PANTHER" id="PTHR14025:SF20">
    <property type="entry name" value="FANCONI ANEMIA GROUP M PROTEIN"/>
    <property type="match status" value="1"/>
</dbReference>
<evidence type="ECO:0000256" key="4">
    <source>
        <dbReference type="ARBA" id="ARBA00022741"/>
    </source>
</evidence>
<protein>
    <recommendedName>
        <fullName evidence="3">DNA helicase</fullName>
        <ecNumber evidence="3">3.6.4.12</ecNumber>
    </recommendedName>
</protein>
<feature type="domain" description="Helicase ATP-binding" evidence="10">
    <location>
        <begin position="193"/>
        <end position="361"/>
    </location>
</feature>
<proteinExistence type="inferred from homology"/>
<dbReference type="EC" id="3.6.4.12" evidence="3"/>
<dbReference type="OrthoDB" id="164902at2759"/>
<dbReference type="InterPro" id="IPR044749">
    <property type="entry name" value="FANCM_DEXDc"/>
</dbReference>
<evidence type="ECO:0000313" key="13">
    <source>
        <dbReference type="Proteomes" id="UP000077115"/>
    </source>
</evidence>
<dbReference type="SMART" id="SM00487">
    <property type="entry name" value="DEXDc"/>
    <property type="match status" value="1"/>
</dbReference>
<evidence type="ECO:0000256" key="9">
    <source>
        <dbReference type="SAM" id="MobiDB-lite"/>
    </source>
</evidence>
<dbReference type="InterPro" id="IPR006935">
    <property type="entry name" value="Helicase/UvrB_N"/>
</dbReference>
<gene>
    <name evidence="12" type="ORF">BDEG_21072</name>
</gene>
<dbReference type="SMART" id="SM00490">
    <property type="entry name" value="HELICc"/>
    <property type="match status" value="1"/>
</dbReference>
<dbReference type="CDD" id="cd18801">
    <property type="entry name" value="SF2_C_FANCM_Hef"/>
    <property type="match status" value="1"/>
</dbReference>
<dbReference type="InterPro" id="IPR001650">
    <property type="entry name" value="Helicase_C-like"/>
</dbReference>
<dbReference type="GO" id="GO:0005524">
    <property type="term" value="F:ATP binding"/>
    <property type="evidence" value="ECO:0007669"/>
    <property type="project" value="UniProtKB-KW"/>
</dbReference>
<dbReference type="CDD" id="cd12091">
    <property type="entry name" value="FANCM_ID"/>
    <property type="match status" value="1"/>
</dbReference>
<reference evidence="12 13" key="1">
    <citation type="submission" date="2006-10" db="EMBL/GenBank/DDBJ databases">
        <title>The Genome Sequence of Batrachochytrium dendrobatidis JEL423.</title>
        <authorList>
            <consortium name="The Broad Institute Genome Sequencing Platform"/>
            <person name="Birren B."/>
            <person name="Lander E."/>
            <person name="Galagan J."/>
            <person name="Cuomo C."/>
            <person name="Devon K."/>
            <person name="Jaffe D."/>
            <person name="Butler J."/>
            <person name="Alvarez P."/>
            <person name="Gnerre S."/>
            <person name="Grabherr M."/>
            <person name="Kleber M."/>
            <person name="Mauceli E."/>
            <person name="Brockman W."/>
            <person name="Young S."/>
            <person name="LaButti K."/>
            <person name="Sykes S."/>
            <person name="DeCaprio D."/>
            <person name="Crawford M."/>
            <person name="Koehrsen M."/>
            <person name="Engels R."/>
            <person name="Montgomery P."/>
            <person name="Pearson M."/>
            <person name="Howarth C."/>
            <person name="Larson L."/>
            <person name="White J."/>
            <person name="O'Leary S."/>
            <person name="Kodira C."/>
            <person name="Zeng Q."/>
            <person name="Yandava C."/>
            <person name="Alvarado L."/>
            <person name="Longcore J."/>
            <person name="James T."/>
        </authorList>
    </citation>
    <scope>NUCLEOTIDE SEQUENCE [LARGE SCALE GENOMIC DNA]</scope>
    <source>
        <strain evidence="12 13">JEL423</strain>
    </source>
</reference>
<dbReference type="GO" id="GO:0043138">
    <property type="term" value="F:3'-5' DNA helicase activity"/>
    <property type="evidence" value="ECO:0007669"/>
    <property type="project" value="InterPro"/>
</dbReference>
<dbReference type="InterPro" id="IPR039686">
    <property type="entry name" value="FANCM/Mph1-like_ID"/>
</dbReference>
<evidence type="ECO:0000313" key="12">
    <source>
        <dbReference type="EMBL" id="OAJ36981.1"/>
    </source>
</evidence>
<dbReference type="PROSITE" id="PS51192">
    <property type="entry name" value="HELICASE_ATP_BIND_1"/>
    <property type="match status" value="1"/>
</dbReference>
<accession>A0A177WC80</accession>
<dbReference type="eggNOG" id="KOG0354">
    <property type="taxonomic scope" value="Eukaryota"/>
</dbReference>
<evidence type="ECO:0000259" key="11">
    <source>
        <dbReference type="PROSITE" id="PS51194"/>
    </source>
</evidence>
<dbReference type="GO" id="GO:0016787">
    <property type="term" value="F:hydrolase activity"/>
    <property type="evidence" value="ECO:0007669"/>
    <property type="project" value="UniProtKB-KW"/>
</dbReference>
<organism evidence="12 13">
    <name type="scientific">Batrachochytrium dendrobatidis (strain JEL423)</name>
    <dbReference type="NCBI Taxonomy" id="403673"/>
    <lineage>
        <taxon>Eukaryota</taxon>
        <taxon>Fungi</taxon>
        <taxon>Fungi incertae sedis</taxon>
        <taxon>Chytridiomycota</taxon>
        <taxon>Chytridiomycota incertae sedis</taxon>
        <taxon>Chytridiomycetes</taxon>
        <taxon>Rhizophydiales</taxon>
        <taxon>Rhizophydiales incertae sedis</taxon>
        <taxon>Batrachochytrium</taxon>
    </lineage>
</organism>
<feature type="compositionally biased region" description="Acidic residues" evidence="9">
    <location>
        <begin position="1529"/>
        <end position="1539"/>
    </location>
</feature>
<feature type="region of interest" description="Disordered" evidence="9">
    <location>
        <begin position="1396"/>
        <end position="1500"/>
    </location>
</feature>
<dbReference type="SUPFAM" id="SSF52540">
    <property type="entry name" value="P-loop containing nucleoside triphosphate hydrolases"/>
    <property type="match status" value="1"/>
</dbReference>
<dbReference type="Pfam" id="PF00271">
    <property type="entry name" value="Helicase_C"/>
    <property type="match status" value="1"/>
</dbReference>
<dbReference type="Gene3D" id="1.20.1320.20">
    <property type="entry name" value="hef helicase domain"/>
    <property type="match status" value="1"/>
</dbReference>
<feature type="compositionally biased region" description="Polar residues" evidence="9">
    <location>
        <begin position="1519"/>
        <end position="1528"/>
    </location>
</feature>
<evidence type="ECO:0000256" key="5">
    <source>
        <dbReference type="ARBA" id="ARBA00022801"/>
    </source>
</evidence>
<dbReference type="GO" id="GO:0000400">
    <property type="term" value="F:four-way junction DNA binding"/>
    <property type="evidence" value="ECO:0007669"/>
    <property type="project" value="TreeGrafter"/>
</dbReference>
<feature type="compositionally biased region" description="Polar residues" evidence="9">
    <location>
        <begin position="1604"/>
        <end position="1613"/>
    </location>
</feature>
<dbReference type="GO" id="GO:0005634">
    <property type="term" value="C:nucleus"/>
    <property type="evidence" value="ECO:0007669"/>
    <property type="project" value="UniProtKB-SubCell"/>
</dbReference>
<feature type="region of interest" description="Disordered" evidence="9">
    <location>
        <begin position="1597"/>
        <end position="1639"/>
    </location>
</feature>
<evidence type="ECO:0000256" key="2">
    <source>
        <dbReference type="ARBA" id="ARBA00009889"/>
    </source>
</evidence>
<feature type="domain" description="Helicase C-terminal" evidence="11">
    <location>
        <begin position="550"/>
        <end position="712"/>
    </location>
</feature>
<comment type="subcellular location">
    <subcellularLocation>
        <location evidence="1">Nucleus</location>
    </subcellularLocation>
</comment>
<feature type="compositionally biased region" description="Basic and acidic residues" evidence="9">
    <location>
        <begin position="1431"/>
        <end position="1450"/>
    </location>
</feature>
<keyword evidence="8" id="KW-0539">Nucleus</keyword>
<dbReference type="Proteomes" id="UP000077115">
    <property type="component" value="Unassembled WGS sequence"/>
</dbReference>
<dbReference type="GO" id="GO:0036297">
    <property type="term" value="P:interstrand cross-link repair"/>
    <property type="evidence" value="ECO:0007669"/>
    <property type="project" value="TreeGrafter"/>
</dbReference>
<dbReference type="CDD" id="cd18033">
    <property type="entry name" value="DEXDc_FANCM"/>
    <property type="match status" value="1"/>
</dbReference>
<dbReference type="GO" id="GO:0045003">
    <property type="term" value="P:double-strand break repair via synthesis-dependent strand annealing"/>
    <property type="evidence" value="ECO:0007669"/>
    <property type="project" value="TreeGrafter"/>
</dbReference>
<sequence>MSEAWDDFELDDDLNAMMAAVDAAELSAGMNTLTATNSHVYSSTAQSLNASNRPNPIPARPLGSVQQRLVFGQSGLLSAQPKSSGPAAPLQPVRNSTNVPHNHSSTNAASIKFKLKPVAPSQPGTYQWPMLNNGNTPSTMCNTQHEKSDMANQIQQGDPSAVSSLNTHAIDEKELETWIYPINYPLRDYQFNIISRALFANTLVALPTGLGKTFLAAVVMYNYYRWFPEGKIIFMAPTKPLVAQQIEACFKITGIHQDMTYELTGTTKSETRIGIWKQKRVFFLTPQVMQNDLRSAACSADKVVLLVVDEAHRATGNYAYCEVIRELSKASSPFRVLALSATPGSDMKAVQHVVNNLLIQHIEIRTEDSFDIRPFIFSRQIEEIIVSLTPQITRIVDAFAKVVSIFLVRLCNHGVFYEKDPRTVSRYALLDARKRWIDNHKDANRAQISSIMNDSGICMAMCAALQQLQTYGIRSFYDTVSSFLAEAPSEKNSRSRSELVENSDLKALMIHVNEITKSPDFSSHPKLDRLVAVVLEHFSKELPDNGDEGSSDASLSKSRVMIFSQYRDNVDEIVTKLNQHHPFLRVMSFIGQSSSKSSKKGKGFTQKEQLEVISKFQSGNYNVLVSTSIGEEGLDIGDVDLIVCYDAQTSPVRMLQRMGRTGRKRQGRIVVILSKGKEEEIHRKAQAQYKSIQRAIMDGQGKRIQMYSGNLSRIIPSNARPVCDKRELEIAQYERSKSNTLSKTKMVTKKPSISSLELESLITADRQRYKSASLKYTDLSIGRFAYWQTQLLPEIRLSRTSRSVNFVQMIQLCEELGIEEDLKKSRPVIEKMKSDLCWTNFLANLETDAVHTLDDEYCCPVTTTKPLDTTVDLDRQTSENTLTKTKRKRSYIIDLLSSGDDDDFERINSHDKPFLEAESVFQVCTGMVKKRLLHTNNANPSTSLHEPGVMQSPAPAICSNSILADTNASSHLHHNKNLNDCSNNRVEIDHQALSQNTLNATTAYELRPTSTLNQNPKLSENLPPIKSLNYVDEPRAFDINDSTLFDSRNDYGVLSTSLSHSQADDKNHSTLSNTHSNQAVLQKHQEQTVLQNNQILHATPDVDAIYNGLSSDDLTRDFKPLHQTPSKFHQLCPEMFHLPVEAHLGPCLEFNTIFLEELPKHASFNSKPATTSDLHLKSTTFSKTEADSSCKAIDYEALFDDLDDLISFEDISDTELANISFSQYDQANITNTCNDPLADNQHHDNSKSPIKSDSIKLHQKYVGLKPNSTTATFSKAATSITPISSVADEIKTTLVEPSHVKSPTLQQRHLYDNVSNSLAYIDQKPVPGDAVPVFKTPRPISRQSNLIPLLSPQIGDQYHCLEEENRSETPGFEALISSTPDSAPKQIRRFKARALISEDEDDQTSGGTQISSFKGKRTTEGTYWQGNDNMHLYKDDDAEDGKESDNEFSKRPTGRLKMLLERQANKQAPQRRAPKQRGSPIIAVKQPTKNSIPSRFKKRKKEKVRAECNPFLDIEAQLSSESDVASSDENYESGADSEAENSFVVNDDELSFHFQSQKEMSSGSTASVVDMHAFYRSSLLSPCLGGLGRRNTGARFRLARMRQESSNTKSTDGSDSENIVEDEFDDDEETYETNNEDRKKESTFDLHHNVREAPTLGLSEPLYTRHASCKKPFELAVPSKLTPRTFELDLPCQKNFMLDDNDDFEDIFPVKPSSKSAFTTVGEKEYNFRYI</sequence>
<evidence type="ECO:0000256" key="6">
    <source>
        <dbReference type="ARBA" id="ARBA00022806"/>
    </source>
</evidence>
<evidence type="ECO:0000256" key="7">
    <source>
        <dbReference type="ARBA" id="ARBA00022840"/>
    </source>
</evidence>
<comment type="similarity">
    <text evidence="2">Belongs to the DEAD box helicase family. DEAH subfamily. FANCM sub-subfamily.</text>
</comment>